<dbReference type="InterPro" id="IPR028277">
    <property type="entry name" value="Lsm_C"/>
</dbReference>
<dbReference type="AlphaFoldDB" id="A0A497F3F0"/>
<name>A0A497F3F0_9CREN</name>
<dbReference type="InterPro" id="IPR010920">
    <property type="entry name" value="LSM_dom_sf"/>
</dbReference>
<proteinExistence type="predicted"/>
<dbReference type="InterPro" id="IPR001163">
    <property type="entry name" value="Sm_dom_euk/arc"/>
</dbReference>
<evidence type="ECO:0000313" key="3">
    <source>
        <dbReference type="Proteomes" id="UP000269499"/>
    </source>
</evidence>
<evidence type="ECO:0000313" key="2">
    <source>
        <dbReference type="EMBL" id="RLE53881.1"/>
    </source>
</evidence>
<organism evidence="2 3">
    <name type="scientific">Thermoproteota archaeon</name>
    <dbReference type="NCBI Taxonomy" id="2056631"/>
    <lineage>
        <taxon>Archaea</taxon>
        <taxon>Thermoproteota</taxon>
    </lineage>
</organism>
<gene>
    <name evidence="2" type="ORF">DRJ26_02705</name>
</gene>
<dbReference type="Gene3D" id="2.30.30.100">
    <property type="match status" value="1"/>
</dbReference>
<sequence>MLLLNPNLAGGKIMISSLTATGSSRFLRELTSLLDKMISVRTTLGRTYSGRLIGYDPNTLSLCLSNAKDESGATYARVFIRGDVVSEIIREEEPFDLRGLAERLEKVFPNMVKLYEDAGVIVVMDRIRVTEEGVVEGTGPVAERVKRIYEQFVSEKKKPSEA</sequence>
<dbReference type="SUPFAM" id="SSF50182">
    <property type="entry name" value="Sm-like ribonucleoproteins"/>
    <property type="match status" value="1"/>
</dbReference>
<dbReference type="Proteomes" id="UP000269499">
    <property type="component" value="Unassembled WGS sequence"/>
</dbReference>
<dbReference type="GO" id="GO:0003723">
    <property type="term" value="F:RNA binding"/>
    <property type="evidence" value="ECO:0007669"/>
    <property type="project" value="InterPro"/>
</dbReference>
<evidence type="ECO:0000259" key="1">
    <source>
        <dbReference type="PROSITE" id="PS52002"/>
    </source>
</evidence>
<dbReference type="Pfam" id="PF14894">
    <property type="entry name" value="Lsm_C"/>
    <property type="match status" value="1"/>
</dbReference>
<dbReference type="SMART" id="SM00651">
    <property type="entry name" value="Sm"/>
    <property type="match status" value="1"/>
</dbReference>
<dbReference type="Pfam" id="PF01423">
    <property type="entry name" value="LSM"/>
    <property type="match status" value="1"/>
</dbReference>
<accession>A0A497F3F0</accession>
<dbReference type="EMBL" id="QMRA01000046">
    <property type="protein sequence ID" value="RLE53881.1"/>
    <property type="molecule type" value="Genomic_DNA"/>
</dbReference>
<dbReference type="InterPro" id="IPR037156">
    <property type="entry name" value="Lsm_C_sf"/>
</dbReference>
<feature type="domain" description="Sm" evidence="1">
    <location>
        <begin position="25"/>
        <end position="94"/>
    </location>
</feature>
<protein>
    <recommendedName>
        <fullName evidence="1">Sm domain-containing protein</fullName>
    </recommendedName>
</protein>
<comment type="caution">
    <text evidence="2">The sequence shown here is derived from an EMBL/GenBank/DDBJ whole genome shotgun (WGS) entry which is preliminary data.</text>
</comment>
<dbReference type="PROSITE" id="PS52002">
    <property type="entry name" value="SM"/>
    <property type="match status" value="1"/>
</dbReference>
<dbReference type="Gene3D" id="3.30.310.60">
    <property type="entry name" value="Like-Sm ribonucleoprotein, C-terminal domain"/>
    <property type="match status" value="1"/>
</dbReference>
<dbReference type="InterPro" id="IPR047575">
    <property type="entry name" value="Sm"/>
</dbReference>
<reference evidence="2 3" key="1">
    <citation type="submission" date="2018-06" db="EMBL/GenBank/DDBJ databases">
        <title>Extensive metabolic versatility and redundancy in microbially diverse, dynamic hydrothermal sediments.</title>
        <authorList>
            <person name="Dombrowski N."/>
            <person name="Teske A."/>
            <person name="Baker B.J."/>
        </authorList>
    </citation>
    <scope>NUCLEOTIDE SEQUENCE [LARGE SCALE GENOMIC DNA]</scope>
    <source>
        <strain evidence="2">B20_G2</strain>
    </source>
</reference>